<sequence>MLNDNLTSDFLYDNLPGGFISYQPGGKILRVNETLSKWLCLSIEEIYQLNFRSILNKASGLYYSMVTDPLLNLQSTVNEISLTFKSSQGEFDALLNAVSYKDDQGNLFLINATVQKITDRKSYELALLLEKKHADEERRKFEFLSNTVPNQIWNIALDGECIYINKKVRDYFGEQPMSFYTDFGGIAAADRERCQSTWQRCLETGKRFEEEVRLIGVSKKEEWFFICIEPYLNRQGYIESWFGSGTNIHKQKTLQIANYSSFKLSLSSAKKTLDENRQLFINMALNHSHMVRKPLANALGLLQLLEDEDLPETSKHLFNMLQLSIQELDEMIKIASNPLRTQTN</sequence>
<organism evidence="3 4">
    <name type="scientific">Pedobacter hartonius</name>
    <dbReference type="NCBI Taxonomy" id="425514"/>
    <lineage>
        <taxon>Bacteria</taxon>
        <taxon>Pseudomonadati</taxon>
        <taxon>Bacteroidota</taxon>
        <taxon>Sphingobacteriia</taxon>
        <taxon>Sphingobacteriales</taxon>
        <taxon>Sphingobacteriaceae</taxon>
        <taxon>Pedobacter</taxon>
    </lineage>
</organism>
<gene>
    <name evidence="3" type="ORF">SAMN05443550_10139</name>
</gene>
<evidence type="ECO:0000313" key="4">
    <source>
        <dbReference type="Proteomes" id="UP000198850"/>
    </source>
</evidence>
<dbReference type="Pfam" id="PF08448">
    <property type="entry name" value="PAS_4"/>
    <property type="match status" value="1"/>
</dbReference>
<dbReference type="EMBL" id="FNRA01000001">
    <property type="protein sequence ID" value="SDZ80456.1"/>
    <property type="molecule type" value="Genomic_DNA"/>
</dbReference>
<protein>
    <submittedName>
        <fullName evidence="3">PAS domain-containing protein</fullName>
    </submittedName>
</protein>
<dbReference type="InterPro" id="IPR013656">
    <property type="entry name" value="PAS_4"/>
</dbReference>
<dbReference type="SUPFAM" id="SSF55785">
    <property type="entry name" value="PYP-like sensor domain (PAS domain)"/>
    <property type="match status" value="2"/>
</dbReference>
<dbReference type="CDD" id="cd00130">
    <property type="entry name" value="PAS"/>
    <property type="match status" value="1"/>
</dbReference>
<dbReference type="Proteomes" id="UP000198850">
    <property type="component" value="Unassembled WGS sequence"/>
</dbReference>
<dbReference type="Gene3D" id="3.30.450.20">
    <property type="entry name" value="PAS domain"/>
    <property type="match status" value="2"/>
</dbReference>
<proteinExistence type="predicted"/>
<dbReference type="InterPro" id="IPR035965">
    <property type="entry name" value="PAS-like_dom_sf"/>
</dbReference>
<reference evidence="3 4" key="1">
    <citation type="submission" date="2016-10" db="EMBL/GenBank/DDBJ databases">
        <authorList>
            <person name="de Groot N.N."/>
        </authorList>
    </citation>
    <scope>NUCLEOTIDE SEQUENCE [LARGE SCALE GENOMIC DNA]</scope>
    <source>
        <strain evidence="3 4">DSM 19033</strain>
    </source>
</reference>
<feature type="domain" description="PAS" evidence="2">
    <location>
        <begin position="19"/>
        <end position="118"/>
    </location>
</feature>
<name>A0A1H3W074_9SPHI</name>
<dbReference type="Gene3D" id="1.10.287.130">
    <property type="match status" value="1"/>
</dbReference>
<dbReference type="InterPro" id="IPR000014">
    <property type="entry name" value="PAS"/>
</dbReference>
<dbReference type="STRING" id="425514.SAMN05443550_10139"/>
<evidence type="ECO:0000313" key="3">
    <source>
        <dbReference type="EMBL" id="SDZ80456.1"/>
    </source>
</evidence>
<accession>A0A1H3W074</accession>
<feature type="domain" description="PAS fold-4" evidence="1">
    <location>
        <begin position="157"/>
        <end position="248"/>
    </location>
</feature>
<dbReference type="Pfam" id="PF13426">
    <property type="entry name" value="PAS_9"/>
    <property type="match status" value="1"/>
</dbReference>
<dbReference type="AlphaFoldDB" id="A0A1H3W074"/>
<evidence type="ECO:0000259" key="2">
    <source>
        <dbReference type="Pfam" id="PF13426"/>
    </source>
</evidence>
<keyword evidence="4" id="KW-1185">Reference proteome</keyword>
<dbReference type="RefSeq" id="WP_175470440.1">
    <property type="nucleotide sequence ID" value="NZ_FNRA01000001.1"/>
</dbReference>
<evidence type="ECO:0000259" key="1">
    <source>
        <dbReference type="Pfam" id="PF08448"/>
    </source>
</evidence>